<dbReference type="GO" id="GO:0003735">
    <property type="term" value="F:structural constituent of ribosome"/>
    <property type="evidence" value="ECO:0007669"/>
    <property type="project" value="InterPro"/>
</dbReference>
<dbReference type="Gene3D" id="3.30.1490.10">
    <property type="match status" value="1"/>
</dbReference>
<evidence type="ECO:0000256" key="5">
    <source>
        <dbReference type="RuleBase" id="RU003660"/>
    </source>
</evidence>
<evidence type="ECO:0000256" key="4">
    <source>
        <dbReference type="ARBA" id="ARBA00035153"/>
    </source>
</evidence>
<dbReference type="InterPro" id="IPR000630">
    <property type="entry name" value="Ribosomal_uS8"/>
</dbReference>
<dbReference type="GO" id="GO:0005840">
    <property type="term" value="C:ribosome"/>
    <property type="evidence" value="ECO:0007669"/>
    <property type="project" value="UniProtKB-KW"/>
</dbReference>
<dbReference type="InterPro" id="IPR035987">
    <property type="entry name" value="Ribosomal_uS8_sf"/>
</dbReference>
<dbReference type="PANTHER" id="PTHR11758">
    <property type="entry name" value="40S RIBOSOMAL PROTEIN S15A"/>
    <property type="match status" value="1"/>
</dbReference>
<keyword evidence="3 5" id="KW-0687">Ribonucleoprotein</keyword>
<dbReference type="HAMAP" id="MF_01302_B">
    <property type="entry name" value="Ribosomal_uS8_B"/>
    <property type="match status" value="1"/>
</dbReference>
<dbReference type="GO" id="GO:1990904">
    <property type="term" value="C:ribonucleoprotein complex"/>
    <property type="evidence" value="ECO:0007669"/>
    <property type="project" value="UniProtKB-KW"/>
</dbReference>
<gene>
    <name evidence="6" type="primary">rps8</name>
</gene>
<evidence type="ECO:0000313" key="6">
    <source>
        <dbReference type="EMBL" id="AXQ01580.1"/>
    </source>
</evidence>
<comment type="similarity">
    <text evidence="1 5">Belongs to the universal ribosomal protein uS8 family.</text>
</comment>
<protein>
    <recommendedName>
        <fullName evidence="4">Small ribosomal subunit protein uS8c</fullName>
    </recommendedName>
</protein>
<organism evidence="6">
    <name type="scientific">Pinus pinea</name>
    <name type="common">Italian stone pine</name>
    <dbReference type="NCBI Taxonomy" id="3346"/>
    <lineage>
        <taxon>Eukaryota</taxon>
        <taxon>Viridiplantae</taxon>
        <taxon>Streptophyta</taxon>
        <taxon>Embryophyta</taxon>
        <taxon>Tracheophyta</taxon>
        <taxon>Spermatophyta</taxon>
        <taxon>Pinopsida</taxon>
        <taxon>Pinidae</taxon>
        <taxon>Conifers I</taxon>
        <taxon>Pinales</taxon>
        <taxon>Pinaceae</taxon>
        <taxon>Pinus</taxon>
        <taxon>Pinus subgen. Pinus</taxon>
    </lineage>
</organism>
<keyword evidence="2 5" id="KW-0689">Ribosomal protein</keyword>
<geneLocation type="plastid" evidence="6"/>
<evidence type="ECO:0000256" key="1">
    <source>
        <dbReference type="ARBA" id="ARBA00006471"/>
    </source>
</evidence>
<evidence type="ECO:0000256" key="3">
    <source>
        <dbReference type="ARBA" id="ARBA00023274"/>
    </source>
</evidence>
<dbReference type="InterPro" id="IPR047863">
    <property type="entry name" value="Ribosomal_uS8_CS"/>
</dbReference>
<sequence>MDQLNSLHLRHIPQRRSNMPFISRPGIPKNSFVMGNDTITNLITSIRNADMVEKGTVRVTATNITKNIVRILLREGFIEDVREHQEGQKYFLISTSKYRRRKKRTYMTTSKRTSKPGLRIYSNYREIPKVLGGMGIVILSTSQGILTDREARQKKIGGEILCYVW</sequence>
<dbReference type="RefSeq" id="YP_009522306.1">
    <property type="nucleotide sequence ID" value="NC_039585.1"/>
</dbReference>
<dbReference type="Gene3D" id="3.30.1370.30">
    <property type="match status" value="1"/>
</dbReference>
<evidence type="ECO:0000256" key="2">
    <source>
        <dbReference type="ARBA" id="ARBA00022980"/>
    </source>
</evidence>
<dbReference type="SUPFAM" id="SSF56047">
    <property type="entry name" value="Ribosomal protein S8"/>
    <property type="match status" value="1"/>
</dbReference>
<dbReference type="GO" id="GO:0006412">
    <property type="term" value="P:translation"/>
    <property type="evidence" value="ECO:0007669"/>
    <property type="project" value="InterPro"/>
</dbReference>
<name>A0A346LXT5_PINPI</name>
<accession>A0A346LXT5</accession>
<dbReference type="AlphaFoldDB" id="A0A346LXT5"/>
<dbReference type="GO" id="GO:0005737">
    <property type="term" value="C:cytoplasm"/>
    <property type="evidence" value="ECO:0007669"/>
    <property type="project" value="UniProtKB-ARBA"/>
</dbReference>
<dbReference type="PROSITE" id="PS00053">
    <property type="entry name" value="RIBOSOMAL_S8"/>
    <property type="match status" value="1"/>
</dbReference>
<proteinExistence type="inferred from homology"/>
<dbReference type="NCBIfam" id="NF001109">
    <property type="entry name" value="PRK00136.1"/>
    <property type="match status" value="1"/>
</dbReference>
<dbReference type="EMBL" id="MH612860">
    <property type="protein sequence ID" value="AXQ01580.1"/>
    <property type="molecule type" value="Genomic_DNA"/>
</dbReference>
<dbReference type="Pfam" id="PF00410">
    <property type="entry name" value="Ribosomal_S8"/>
    <property type="match status" value="1"/>
</dbReference>
<dbReference type="GeneID" id="38284188"/>
<dbReference type="FunFam" id="3.30.1490.10:FF:000001">
    <property type="entry name" value="30S ribosomal protein S8"/>
    <property type="match status" value="1"/>
</dbReference>
<keyword evidence="6" id="KW-0934">Plastid</keyword>
<reference evidence="6" key="1">
    <citation type="journal article" date="2018" name="Am. J. Bot.">
        <title>Incorporating fossils into the Pinaceae tree of life.</title>
        <authorList>
            <person name="Gernandt D.S."/>
            <person name="Resendiz Arias C."/>
            <person name="Terrazas T."/>
            <person name="Aguirre Dugua X."/>
            <person name="Willyard A."/>
        </authorList>
    </citation>
    <scope>NUCLEOTIDE SEQUENCE</scope>
</reference>